<dbReference type="PRINTS" id="PR00799">
    <property type="entry name" value="TRANSAMINASE"/>
</dbReference>
<dbReference type="EC" id="2.6.1.1" evidence="7"/>
<dbReference type="SUPFAM" id="SSF53383">
    <property type="entry name" value="PLP-dependent transferases"/>
    <property type="match status" value="1"/>
</dbReference>
<comment type="caution">
    <text evidence="9">The sequence shown here is derived from an EMBL/GenBank/DDBJ whole genome shotgun (WGS) entry which is preliminary data.</text>
</comment>
<evidence type="ECO:0000259" key="8">
    <source>
        <dbReference type="Pfam" id="PF00155"/>
    </source>
</evidence>
<dbReference type="GO" id="GO:0005829">
    <property type="term" value="C:cytosol"/>
    <property type="evidence" value="ECO:0007669"/>
    <property type="project" value="TreeGrafter"/>
</dbReference>
<dbReference type="InterPro" id="IPR015422">
    <property type="entry name" value="PyrdxlP-dep_Trfase_small"/>
</dbReference>
<dbReference type="Gene3D" id="3.40.640.10">
    <property type="entry name" value="Type I PLP-dependent aspartate aminotransferase-like (Major domain)"/>
    <property type="match status" value="1"/>
</dbReference>
<dbReference type="PROSITE" id="PS00105">
    <property type="entry name" value="AA_TRANSFER_CLASS_1"/>
    <property type="match status" value="1"/>
</dbReference>
<dbReference type="InterPro" id="IPR015424">
    <property type="entry name" value="PyrdxlP-dep_Trfase"/>
</dbReference>
<evidence type="ECO:0000256" key="2">
    <source>
        <dbReference type="ARBA" id="ARBA00007441"/>
    </source>
</evidence>
<evidence type="ECO:0000256" key="3">
    <source>
        <dbReference type="ARBA" id="ARBA00011738"/>
    </source>
</evidence>
<name>A0A4T0BRZ6_AURPU</name>
<proteinExistence type="inferred from homology"/>
<sequence>TLSTVSTKKPRLGTNICKTLVVISIETTTVFLAMATDTYPSWFNRATFYPPDPIFALTARFIADPDPNKVNLGQGTYHDDGGKPWILSSVHQAREKLISQKLYHEYLPILGLAEFRSRAAEVALGTRIYREHRERSLSGTGSLHLTGLLLRAVLNPLPKVFIPEPTWSNHYQIFRALGFECQLFPYYDYANKTLDFDSYISTLESAEPHSIFILHACAHNPTGCDPSKSQWEQIGQIFKDRQLFPLFDAAYLGFNSGDVDKDAFAIRYFVDDLKLETAVCMSFAKNMGLYGERVGCTVLVAKKSSTARNAESMLEMLQRSEVSNPPAFGARIASTVLGDDQLKKAWYEDMVTMSGRIRSMRTQLHALLVSQGKFMWNLLSQSSKAEQQLTNKETPGSWDHLVNQTGMFGFLGLSPNVVKQLRGRSDQYHIYMSANSRISIAGLNSHNVEYVARSIKTCLEDQQF</sequence>
<evidence type="ECO:0000256" key="7">
    <source>
        <dbReference type="RuleBase" id="RU000480"/>
    </source>
</evidence>
<keyword evidence="4 7" id="KW-0032">Aminotransferase</keyword>
<evidence type="ECO:0000313" key="10">
    <source>
        <dbReference type="Proteomes" id="UP000308724"/>
    </source>
</evidence>
<dbReference type="PANTHER" id="PTHR11879">
    <property type="entry name" value="ASPARTATE AMINOTRANSFERASE"/>
    <property type="match status" value="1"/>
</dbReference>
<feature type="domain" description="Aminotransferase class I/classII large" evidence="8">
    <location>
        <begin position="68"/>
        <end position="455"/>
    </location>
</feature>
<organism evidence="9 10">
    <name type="scientific">Aureobasidium pullulans</name>
    <name type="common">Black yeast</name>
    <name type="synonym">Pullularia pullulans</name>
    <dbReference type="NCBI Taxonomy" id="5580"/>
    <lineage>
        <taxon>Eukaryota</taxon>
        <taxon>Fungi</taxon>
        <taxon>Dikarya</taxon>
        <taxon>Ascomycota</taxon>
        <taxon>Pezizomycotina</taxon>
        <taxon>Dothideomycetes</taxon>
        <taxon>Dothideomycetidae</taxon>
        <taxon>Dothideales</taxon>
        <taxon>Saccotheciaceae</taxon>
        <taxon>Aureobasidium</taxon>
    </lineage>
</organism>
<dbReference type="InterPro" id="IPR004839">
    <property type="entry name" value="Aminotransferase_I/II_large"/>
</dbReference>
<feature type="non-terminal residue" evidence="9">
    <location>
        <position position="1"/>
    </location>
</feature>
<dbReference type="InterPro" id="IPR004838">
    <property type="entry name" value="NHTrfase_class1_PyrdxlP-BS"/>
</dbReference>
<dbReference type="InterPro" id="IPR000796">
    <property type="entry name" value="Asp_trans"/>
</dbReference>
<evidence type="ECO:0000313" key="9">
    <source>
        <dbReference type="EMBL" id="TIA36968.1"/>
    </source>
</evidence>
<comment type="subunit">
    <text evidence="3 7">Homodimer.</text>
</comment>
<dbReference type="AlphaFoldDB" id="A0A4T0BRZ6"/>
<dbReference type="Proteomes" id="UP000308724">
    <property type="component" value="Unassembled WGS sequence"/>
</dbReference>
<evidence type="ECO:0000256" key="4">
    <source>
        <dbReference type="ARBA" id="ARBA00022576"/>
    </source>
</evidence>
<evidence type="ECO:0000256" key="6">
    <source>
        <dbReference type="ARBA" id="ARBA00022898"/>
    </source>
</evidence>
<dbReference type="PANTHER" id="PTHR11879:SF55">
    <property type="entry name" value="GLUTAMATE OXALOACETATE TRANSAMINASE 1, ISOFORM B"/>
    <property type="match status" value="1"/>
</dbReference>
<evidence type="ECO:0000256" key="1">
    <source>
        <dbReference type="ARBA" id="ARBA00001933"/>
    </source>
</evidence>
<dbReference type="GO" id="GO:0030170">
    <property type="term" value="F:pyridoxal phosphate binding"/>
    <property type="evidence" value="ECO:0007669"/>
    <property type="project" value="InterPro"/>
</dbReference>
<reference evidence="9 10" key="1">
    <citation type="submission" date="2018-10" db="EMBL/GenBank/DDBJ databases">
        <title>Fifty Aureobasidium pullulans genomes reveal a recombining polyextremotolerant generalist.</title>
        <authorList>
            <person name="Gostincar C."/>
            <person name="Turk M."/>
            <person name="Zajc J."/>
            <person name="Gunde-Cimerman N."/>
        </authorList>
    </citation>
    <scope>NUCLEOTIDE SEQUENCE [LARGE SCALE GENOMIC DNA]</scope>
    <source>
        <strain evidence="9 10">EXF-1645</strain>
    </source>
</reference>
<comment type="similarity">
    <text evidence="2">Belongs to the class-I pyridoxal-phosphate-dependent aminotransferase family.</text>
</comment>
<dbReference type="InterPro" id="IPR015421">
    <property type="entry name" value="PyrdxlP-dep_Trfase_major"/>
</dbReference>
<accession>A0A4T0BRZ6</accession>
<dbReference type="EMBL" id="QZBZ01000092">
    <property type="protein sequence ID" value="TIA36968.1"/>
    <property type="molecule type" value="Genomic_DNA"/>
</dbReference>
<comment type="catalytic activity">
    <reaction evidence="7">
        <text>L-aspartate + 2-oxoglutarate = oxaloacetate + L-glutamate</text>
        <dbReference type="Rhea" id="RHEA:21824"/>
        <dbReference type="ChEBI" id="CHEBI:16452"/>
        <dbReference type="ChEBI" id="CHEBI:16810"/>
        <dbReference type="ChEBI" id="CHEBI:29985"/>
        <dbReference type="ChEBI" id="CHEBI:29991"/>
        <dbReference type="EC" id="2.6.1.1"/>
    </reaction>
</comment>
<dbReference type="CDD" id="cd00609">
    <property type="entry name" value="AAT_like"/>
    <property type="match status" value="1"/>
</dbReference>
<dbReference type="Pfam" id="PF00155">
    <property type="entry name" value="Aminotran_1_2"/>
    <property type="match status" value="1"/>
</dbReference>
<dbReference type="Gene3D" id="3.90.1150.10">
    <property type="entry name" value="Aspartate Aminotransferase, domain 1"/>
    <property type="match status" value="2"/>
</dbReference>
<comment type="cofactor">
    <cofactor evidence="1">
        <name>pyridoxal 5'-phosphate</name>
        <dbReference type="ChEBI" id="CHEBI:597326"/>
    </cofactor>
</comment>
<evidence type="ECO:0000256" key="5">
    <source>
        <dbReference type="ARBA" id="ARBA00022679"/>
    </source>
</evidence>
<comment type="miscellaneous">
    <text evidence="7">In eukaryotes there are cytoplasmic, mitochondrial and chloroplastic isozymes.</text>
</comment>
<dbReference type="GO" id="GO:0004069">
    <property type="term" value="F:L-aspartate:2-oxoglutarate aminotransferase activity"/>
    <property type="evidence" value="ECO:0007669"/>
    <property type="project" value="UniProtKB-EC"/>
</dbReference>
<keyword evidence="6" id="KW-0663">Pyridoxal phosphate</keyword>
<gene>
    <name evidence="9" type="ORF">D6C78_05050</name>
</gene>
<protein>
    <recommendedName>
        <fullName evidence="7">Aspartate aminotransferase</fullName>
        <ecNumber evidence="7">2.6.1.1</ecNumber>
    </recommendedName>
</protein>
<keyword evidence="5 7" id="KW-0808">Transferase</keyword>
<dbReference type="GO" id="GO:0006532">
    <property type="term" value="P:aspartate biosynthetic process"/>
    <property type="evidence" value="ECO:0007669"/>
    <property type="project" value="TreeGrafter"/>
</dbReference>